<dbReference type="STRING" id="683125.SAMN05660206_103263"/>
<keyword evidence="4" id="KW-1185">Reference proteome</keyword>
<evidence type="ECO:0000256" key="1">
    <source>
        <dbReference type="SAM" id="SignalP"/>
    </source>
</evidence>
<dbReference type="OrthoDB" id="9765926at2"/>
<evidence type="ECO:0000259" key="2">
    <source>
        <dbReference type="Pfam" id="PF01345"/>
    </source>
</evidence>
<dbReference type="SUPFAM" id="SSF48726">
    <property type="entry name" value="Immunoglobulin"/>
    <property type="match status" value="1"/>
</dbReference>
<dbReference type="InterPro" id="IPR026341">
    <property type="entry name" value="T9SS_type_B"/>
</dbReference>
<dbReference type="Pfam" id="PF13585">
    <property type="entry name" value="CHU_C"/>
    <property type="match status" value="1"/>
</dbReference>
<organism evidence="3 4">
    <name type="scientific">Sphingobacterium wenxiniae</name>
    <dbReference type="NCBI Taxonomy" id="683125"/>
    <lineage>
        <taxon>Bacteria</taxon>
        <taxon>Pseudomonadati</taxon>
        <taxon>Bacteroidota</taxon>
        <taxon>Sphingobacteriia</taxon>
        <taxon>Sphingobacteriales</taxon>
        <taxon>Sphingobacteriaceae</taxon>
        <taxon>Sphingobacterium</taxon>
    </lineage>
</organism>
<dbReference type="Pfam" id="PF01345">
    <property type="entry name" value="DUF11"/>
    <property type="match status" value="1"/>
</dbReference>
<evidence type="ECO:0000313" key="3">
    <source>
        <dbReference type="EMBL" id="SFS61619.1"/>
    </source>
</evidence>
<dbReference type="InterPro" id="IPR036179">
    <property type="entry name" value="Ig-like_dom_sf"/>
</dbReference>
<feature type="chain" id="PRO_5011459615" evidence="1">
    <location>
        <begin position="25"/>
        <end position="318"/>
    </location>
</feature>
<keyword evidence="1" id="KW-0732">Signal</keyword>
<accession>A0A1I6RA72</accession>
<dbReference type="AlphaFoldDB" id="A0A1I6RA72"/>
<feature type="domain" description="DUF11" evidence="2">
    <location>
        <begin position="106"/>
        <end position="222"/>
    </location>
</feature>
<dbReference type="Gene3D" id="2.60.40.1170">
    <property type="entry name" value="Mu homology domain, subdomain B"/>
    <property type="match status" value="1"/>
</dbReference>
<name>A0A1I6RA72_9SPHI</name>
<dbReference type="RefSeq" id="WP_093364452.1">
    <property type="nucleotide sequence ID" value="NZ_FOZZ01000003.1"/>
</dbReference>
<sequence length="318" mass="35821">MFHLPLLTPLLVAVLLLIFGSAKAQQGQTVHIVKGKQVTLRADAAHALSYIWFYNGEPLQGQHNQRLVVQEGGVYTVMALGDDCNSDMSDPVEVIVDPEGEVVYLDIEVRNLPESKEVHLRQEFNYQLMVLNNSEVDAYDVIVTFSLPLYLTYLGIDPDGTTDIQYNENTRELTWRIPKLDAGEAASQWIRVRGEQVGQVITLAKVSSRQEDINLSNNESESIVMIVNFFIPNVFTPNGDGVNDTFEILGLDLFQSNVLRVYNRHGNEVYYAIDYQNNWTGQGLAAGTYFYHLEIVDGKGKKHNHKGYVTIIRTAPQE</sequence>
<dbReference type="Proteomes" id="UP000198785">
    <property type="component" value="Unassembled WGS sequence"/>
</dbReference>
<dbReference type="EMBL" id="FOZZ01000003">
    <property type="protein sequence ID" value="SFS61619.1"/>
    <property type="molecule type" value="Genomic_DNA"/>
</dbReference>
<gene>
    <name evidence="3" type="ORF">SAMN05660206_103263</name>
</gene>
<protein>
    <submittedName>
        <fullName evidence="3">Gliding motility-associated C-terminal domain-containing protein</fullName>
    </submittedName>
</protein>
<feature type="signal peptide" evidence="1">
    <location>
        <begin position="1"/>
        <end position="24"/>
    </location>
</feature>
<evidence type="ECO:0000313" key="4">
    <source>
        <dbReference type="Proteomes" id="UP000198785"/>
    </source>
</evidence>
<proteinExistence type="predicted"/>
<dbReference type="InterPro" id="IPR013783">
    <property type="entry name" value="Ig-like_fold"/>
</dbReference>
<reference evidence="3 4" key="1">
    <citation type="submission" date="2016-10" db="EMBL/GenBank/DDBJ databases">
        <authorList>
            <person name="de Groot N.N."/>
        </authorList>
    </citation>
    <scope>NUCLEOTIDE SEQUENCE [LARGE SCALE GENOMIC DNA]</scope>
    <source>
        <strain evidence="3 4">DSM 22789</strain>
    </source>
</reference>
<dbReference type="NCBIfam" id="TIGR04131">
    <property type="entry name" value="Bac_Flav_CTERM"/>
    <property type="match status" value="1"/>
</dbReference>
<dbReference type="Gene3D" id="2.60.40.10">
    <property type="entry name" value="Immunoglobulins"/>
    <property type="match status" value="1"/>
</dbReference>
<dbReference type="InterPro" id="IPR001434">
    <property type="entry name" value="OmcB-like_DUF11"/>
</dbReference>